<dbReference type="SUPFAM" id="SSF75005">
    <property type="entry name" value="Arabinanase/levansucrase/invertase"/>
    <property type="match status" value="1"/>
</dbReference>
<evidence type="ECO:0000313" key="2">
    <source>
        <dbReference type="EMBL" id="ABJ84068.1"/>
    </source>
</evidence>
<dbReference type="STRING" id="234267.Acid_3089"/>
<dbReference type="AlphaFoldDB" id="Q022N2"/>
<dbReference type="Gene3D" id="2.115.10.20">
    <property type="entry name" value="Glycosyl hydrolase domain, family 43"/>
    <property type="match status" value="1"/>
</dbReference>
<accession>Q022N2</accession>
<sequence length="420" mass="45552" precursor="true">MKTTLLYFFASAVVFASQTFYIDAPERGKQYQVTTTAKGIALTLNQRWLYQPSVVKMNDGRYVMLLVTCNSPGKSCQVKDQGLYVASSSDGVSFAIENQGQPVLTNPPGVCDFIAPRPIQQDGAWYVYVQGTENCTVAQSQSNAAIYVATGQSLTAGAMYWITEPDNPGRAKPTLRINPRPGCPGNADPNAKDECTGGGIGEDHQWFNVTPAYLGTPWYSILALYNNWNYLPSGNGLAAALTGSDNATNTNYWYGPSTTPWSADAGSLFPDVMLGNASGMADHGNPAIKFADSCVEGSTRLRPLTYAGYWPDPYPYNGETGAYRRSRRPQGPLPVAIETISETGAVTVGGSGFRPRLARNPYGFLDPETDSEPKQWRTFLYYTVSPINNNSSETCNGYTASKTISQSLGVTEVVITELPR</sequence>
<feature type="chain" id="PRO_5004162899" evidence="1">
    <location>
        <begin position="17"/>
        <end position="420"/>
    </location>
</feature>
<name>Q022N2_SOLUE</name>
<gene>
    <name evidence="2" type="ordered locus">Acid_3089</name>
</gene>
<keyword evidence="1" id="KW-0732">Signal</keyword>
<dbReference type="KEGG" id="sus:Acid_3089"/>
<protein>
    <submittedName>
        <fullName evidence="2">Uncharacterized protein</fullName>
    </submittedName>
</protein>
<proteinExistence type="predicted"/>
<organism evidence="2">
    <name type="scientific">Solibacter usitatus (strain Ellin6076)</name>
    <dbReference type="NCBI Taxonomy" id="234267"/>
    <lineage>
        <taxon>Bacteria</taxon>
        <taxon>Pseudomonadati</taxon>
        <taxon>Acidobacteriota</taxon>
        <taxon>Terriglobia</taxon>
        <taxon>Bryobacterales</taxon>
        <taxon>Solibacteraceae</taxon>
        <taxon>Candidatus Solibacter</taxon>
    </lineage>
</organism>
<reference evidence="2" key="1">
    <citation type="submission" date="2006-10" db="EMBL/GenBank/DDBJ databases">
        <title>Complete sequence of Solibacter usitatus Ellin6076.</title>
        <authorList>
            <consortium name="US DOE Joint Genome Institute"/>
            <person name="Copeland A."/>
            <person name="Lucas S."/>
            <person name="Lapidus A."/>
            <person name="Barry K."/>
            <person name="Detter J.C."/>
            <person name="Glavina del Rio T."/>
            <person name="Hammon N."/>
            <person name="Israni S."/>
            <person name="Dalin E."/>
            <person name="Tice H."/>
            <person name="Pitluck S."/>
            <person name="Thompson L.S."/>
            <person name="Brettin T."/>
            <person name="Bruce D."/>
            <person name="Han C."/>
            <person name="Tapia R."/>
            <person name="Gilna P."/>
            <person name="Schmutz J."/>
            <person name="Larimer F."/>
            <person name="Land M."/>
            <person name="Hauser L."/>
            <person name="Kyrpides N."/>
            <person name="Mikhailova N."/>
            <person name="Janssen P.H."/>
            <person name="Kuske C.R."/>
            <person name="Richardson P."/>
        </authorList>
    </citation>
    <scope>NUCLEOTIDE SEQUENCE</scope>
    <source>
        <strain evidence="2">Ellin6076</strain>
    </source>
</reference>
<dbReference type="InterPro" id="IPR023296">
    <property type="entry name" value="Glyco_hydro_beta-prop_sf"/>
</dbReference>
<dbReference type="HOGENOM" id="CLU_653631_0_0_0"/>
<evidence type="ECO:0000256" key="1">
    <source>
        <dbReference type="SAM" id="SignalP"/>
    </source>
</evidence>
<feature type="signal peptide" evidence="1">
    <location>
        <begin position="1"/>
        <end position="16"/>
    </location>
</feature>
<dbReference type="EMBL" id="CP000473">
    <property type="protein sequence ID" value="ABJ84068.1"/>
    <property type="molecule type" value="Genomic_DNA"/>
</dbReference>
<dbReference type="InParanoid" id="Q022N2"/>